<feature type="compositionally biased region" description="Polar residues" evidence="1">
    <location>
        <begin position="62"/>
        <end position="74"/>
    </location>
</feature>
<comment type="caution">
    <text evidence="2">The sequence shown here is derived from an EMBL/GenBank/DDBJ whole genome shotgun (WGS) entry which is preliminary data.</text>
</comment>
<feature type="region of interest" description="Disordered" evidence="1">
    <location>
        <begin position="1"/>
        <end position="74"/>
    </location>
</feature>
<proteinExistence type="predicted"/>
<feature type="compositionally biased region" description="Basic and acidic residues" evidence="1">
    <location>
        <begin position="1"/>
        <end position="58"/>
    </location>
</feature>
<dbReference type="EMBL" id="JAACJS010000011">
    <property type="protein sequence ID" value="NCI49522.1"/>
    <property type="molecule type" value="Genomic_DNA"/>
</dbReference>
<gene>
    <name evidence="2" type="ORF">GWC95_06280</name>
</gene>
<name>A0ABW9ZSW3_9BACT</name>
<sequence length="74" mass="8258">MSYYKDKEKADPSSINREKVGNRDINDPLFDTDQRDKRMDEGSSRTEADPSVPKEYDGSKNAGGSKSATTDPEQ</sequence>
<reference evidence="2 3" key="1">
    <citation type="submission" date="2020-01" db="EMBL/GenBank/DDBJ databases">
        <title>Genome analysis.</title>
        <authorList>
            <person name="Wu S."/>
            <person name="Wang G."/>
        </authorList>
    </citation>
    <scope>NUCLEOTIDE SEQUENCE [LARGE SCALE GENOMIC DNA]</scope>
    <source>
        <strain evidence="2 3">SYL130</strain>
    </source>
</reference>
<evidence type="ECO:0000313" key="3">
    <source>
        <dbReference type="Proteomes" id="UP000753802"/>
    </source>
</evidence>
<accession>A0ABW9ZSW3</accession>
<dbReference type="RefSeq" id="WP_161817837.1">
    <property type="nucleotide sequence ID" value="NZ_JAACJS010000011.1"/>
</dbReference>
<organism evidence="2 3">
    <name type="scientific">Sediminibacterium roseum</name>
    <dbReference type="NCBI Taxonomy" id="1978412"/>
    <lineage>
        <taxon>Bacteria</taxon>
        <taxon>Pseudomonadati</taxon>
        <taxon>Bacteroidota</taxon>
        <taxon>Chitinophagia</taxon>
        <taxon>Chitinophagales</taxon>
        <taxon>Chitinophagaceae</taxon>
        <taxon>Sediminibacterium</taxon>
    </lineage>
</organism>
<keyword evidence="3" id="KW-1185">Reference proteome</keyword>
<evidence type="ECO:0000256" key="1">
    <source>
        <dbReference type="SAM" id="MobiDB-lite"/>
    </source>
</evidence>
<evidence type="ECO:0000313" key="2">
    <source>
        <dbReference type="EMBL" id="NCI49522.1"/>
    </source>
</evidence>
<protein>
    <submittedName>
        <fullName evidence="2">Uncharacterized protein</fullName>
    </submittedName>
</protein>
<dbReference type="Proteomes" id="UP000753802">
    <property type="component" value="Unassembled WGS sequence"/>
</dbReference>